<evidence type="ECO:0000256" key="2">
    <source>
        <dbReference type="ARBA" id="ARBA00006275"/>
    </source>
</evidence>
<evidence type="ECO:0000259" key="7">
    <source>
        <dbReference type="Pfam" id="PF14322"/>
    </source>
</evidence>
<reference evidence="8 9" key="1">
    <citation type="submission" date="2021-01" db="EMBL/GenBank/DDBJ databases">
        <title>Chryseolinea sp. Jin1 Genome sequencing and assembly.</title>
        <authorList>
            <person name="Kim I."/>
        </authorList>
    </citation>
    <scope>NUCLEOTIDE SEQUENCE [LARGE SCALE GENOMIC DNA]</scope>
    <source>
        <strain evidence="8 9">Jin1</strain>
    </source>
</reference>
<proteinExistence type="inferred from homology"/>
<evidence type="ECO:0000256" key="4">
    <source>
        <dbReference type="ARBA" id="ARBA00023136"/>
    </source>
</evidence>
<comment type="caution">
    <text evidence="8">The sequence shown here is derived from an EMBL/GenBank/DDBJ whole genome shotgun (WGS) entry which is preliminary data.</text>
</comment>
<keyword evidence="9" id="KW-1185">Reference proteome</keyword>
<keyword evidence="3" id="KW-0732">Signal</keyword>
<evidence type="ECO:0000313" key="8">
    <source>
        <dbReference type="EMBL" id="MBL0743112.1"/>
    </source>
</evidence>
<dbReference type="InterPro" id="IPR033985">
    <property type="entry name" value="SusD-like_N"/>
</dbReference>
<evidence type="ECO:0000313" key="9">
    <source>
        <dbReference type="Proteomes" id="UP000613030"/>
    </source>
</evidence>
<feature type="domain" description="RagB/SusD" evidence="6">
    <location>
        <begin position="348"/>
        <end position="502"/>
    </location>
</feature>
<gene>
    <name evidence="8" type="ORF">JI741_17915</name>
</gene>
<evidence type="ECO:0000256" key="5">
    <source>
        <dbReference type="ARBA" id="ARBA00023237"/>
    </source>
</evidence>
<evidence type="ECO:0000256" key="3">
    <source>
        <dbReference type="ARBA" id="ARBA00022729"/>
    </source>
</evidence>
<keyword evidence="4" id="KW-0472">Membrane</keyword>
<dbReference type="Gene3D" id="1.25.40.390">
    <property type="match status" value="1"/>
</dbReference>
<dbReference type="PROSITE" id="PS51257">
    <property type="entry name" value="PROKAR_LIPOPROTEIN"/>
    <property type="match status" value="1"/>
</dbReference>
<dbReference type="Pfam" id="PF07980">
    <property type="entry name" value="SusD_RagB"/>
    <property type="match status" value="1"/>
</dbReference>
<dbReference type="EMBL" id="JAERRB010000006">
    <property type="protein sequence ID" value="MBL0743112.1"/>
    <property type="molecule type" value="Genomic_DNA"/>
</dbReference>
<evidence type="ECO:0000256" key="1">
    <source>
        <dbReference type="ARBA" id="ARBA00004442"/>
    </source>
</evidence>
<dbReference type="Proteomes" id="UP000613030">
    <property type="component" value="Unassembled WGS sequence"/>
</dbReference>
<dbReference type="SUPFAM" id="SSF48452">
    <property type="entry name" value="TPR-like"/>
    <property type="match status" value="1"/>
</dbReference>
<comment type="similarity">
    <text evidence="2">Belongs to the SusD family.</text>
</comment>
<evidence type="ECO:0000259" key="6">
    <source>
        <dbReference type="Pfam" id="PF07980"/>
    </source>
</evidence>
<dbReference type="Pfam" id="PF14322">
    <property type="entry name" value="SusD-like_3"/>
    <property type="match status" value="1"/>
</dbReference>
<dbReference type="InterPro" id="IPR011990">
    <property type="entry name" value="TPR-like_helical_dom_sf"/>
</dbReference>
<sequence length="503" mass="56094">MKYIHSFLLLLCFVVVMLSACKLDEEQYVYSSIFTTNFYKTSSDAEAAIAAAYDPIADMYNGPAAVLVSDFSADQTYPRVAVSRNTLTLFTYDVNYTAQRTAGRLFESPQQIWISCYDGIEKANRVIENVPRATMDATRKKEIIGEAFFLRAFYHWMATKNFGDVVIKVKASELISDAFFPKSAKADVYKQIYKDLDSATAKLPVHTASLVKGRASKEAALALYAKAALYNEDWATAVAKAQAVLTNPYLTLMTNVLDVYDVTKEDAARVENIFAFEAESTASVTGSTSARSHQMVGLCGPPGSNGPKYGLTTFGSFFAYQSFFNSFDPDDKRRLLLDTTYVDKTGKTIPQKSITTITTKGVLVKKYMDPISTSGNTNNIPILRLADVYLIAAEAEARLNGPTTLAYGFIKKVRDRAGLEDLDDALGTDAFVDAVIQERSWEFFSEGDRWYDLTRTDKFMTLIPLAVSDYYPVRTPQPKNKYFPIPQDELNANTLLVQNDPWK</sequence>
<name>A0ABS1KV64_9BACT</name>
<accession>A0ABS1KV64</accession>
<comment type="subcellular location">
    <subcellularLocation>
        <location evidence="1">Cell outer membrane</location>
    </subcellularLocation>
</comment>
<dbReference type="RefSeq" id="WP_202012138.1">
    <property type="nucleotide sequence ID" value="NZ_JAERRB010000006.1"/>
</dbReference>
<keyword evidence="5" id="KW-0998">Cell outer membrane</keyword>
<feature type="domain" description="SusD-like N-terminal" evidence="7">
    <location>
        <begin position="106"/>
        <end position="227"/>
    </location>
</feature>
<dbReference type="InterPro" id="IPR012944">
    <property type="entry name" value="SusD_RagB_dom"/>
</dbReference>
<protein>
    <submittedName>
        <fullName evidence="8">RagB/SusD family nutrient uptake outer membrane protein</fullName>
    </submittedName>
</protein>
<organism evidence="8 9">
    <name type="scientific">Chryseolinea lacunae</name>
    <dbReference type="NCBI Taxonomy" id="2801331"/>
    <lineage>
        <taxon>Bacteria</taxon>
        <taxon>Pseudomonadati</taxon>
        <taxon>Bacteroidota</taxon>
        <taxon>Cytophagia</taxon>
        <taxon>Cytophagales</taxon>
        <taxon>Fulvivirgaceae</taxon>
        <taxon>Chryseolinea</taxon>
    </lineage>
</organism>